<organism evidence="2 3">
    <name type="scientific">Phytophthora rubi</name>
    <dbReference type="NCBI Taxonomy" id="129364"/>
    <lineage>
        <taxon>Eukaryota</taxon>
        <taxon>Sar</taxon>
        <taxon>Stramenopiles</taxon>
        <taxon>Oomycota</taxon>
        <taxon>Peronosporomycetes</taxon>
        <taxon>Peronosporales</taxon>
        <taxon>Peronosporaceae</taxon>
        <taxon>Phytophthora</taxon>
    </lineage>
</organism>
<feature type="region of interest" description="Disordered" evidence="1">
    <location>
        <begin position="1"/>
        <end position="27"/>
    </location>
</feature>
<dbReference type="Proteomes" id="UP000429607">
    <property type="component" value="Unassembled WGS sequence"/>
</dbReference>
<feature type="region of interest" description="Disordered" evidence="1">
    <location>
        <begin position="806"/>
        <end position="887"/>
    </location>
</feature>
<accession>A0A6A3LGK9</accession>
<dbReference type="EMBL" id="QXFV01001006">
    <property type="protein sequence ID" value="KAE9018249.1"/>
    <property type="molecule type" value="Genomic_DNA"/>
</dbReference>
<name>A0A6A3LGK9_9STRA</name>
<evidence type="ECO:0000313" key="2">
    <source>
        <dbReference type="EMBL" id="KAE9018249.1"/>
    </source>
</evidence>
<evidence type="ECO:0000256" key="1">
    <source>
        <dbReference type="SAM" id="MobiDB-lite"/>
    </source>
</evidence>
<reference evidence="2 3" key="1">
    <citation type="submission" date="2018-09" db="EMBL/GenBank/DDBJ databases">
        <title>Genomic investigation of the strawberry pathogen Phytophthora fragariae indicates pathogenicity is determined by transcriptional variation in three key races.</title>
        <authorList>
            <person name="Adams T.M."/>
            <person name="Armitage A.D."/>
            <person name="Sobczyk M.K."/>
            <person name="Bates H.J."/>
            <person name="Dunwell J.M."/>
            <person name="Nellist C.F."/>
            <person name="Harrison R.J."/>
        </authorList>
    </citation>
    <scope>NUCLEOTIDE SEQUENCE [LARGE SCALE GENOMIC DNA]</scope>
    <source>
        <strain evidence="2 3">SCRP249</strain>
    </source>
</reference>
<evidence type="ECO:0008006" key="4">
    <source>
        <dbReference type="Google" id="ProtNLM"/>
    </source>
</evidence>
<feature type="compositionally biased region" description="Polar residues" evidence="1">
    <location>
        <begin position="72"/>
        <end position="87"/>
    </location>
</feature>
<feature type="compositionally biased region" description="Polar residues" evidence="1">
    <location>
        <begin position="866"/>
        <end position="882"/>
    </location>
</feature>
<evidence type="ECO:0000313" key="3">
    <source>
        <dbReference type="Proteomes" id="UP000429607"/>
    </source>
</evidence>
<feature type="compositionally biased region" description="Basic and acidic residues" evidence="1">
    <location>
        <begin position="153"/>
        <end position="163"/>
    </location>
</feature>
<dbReference type="AlphaFoldDB" id="A0A6A3LGK9"/>
<sequence length="985" mass="108276">MGRFTALEDSDDDPELDGSDHDDEEAPYAYVARLSAPVNVSGMDAKDCDPADGLDSRQGGAALDVLPRELTTDSQGYFPNGQSQQALPQVRGEEVSGSASDTNMLSVEDTDLSSYVGSSQPSCTQSPASIPGSEFPFSLDSELNQASTPVAVEEPKSSTRTEGDNSTETGVLLNSGPAHAQTPSLSQEGFSIEGTKPAPGMPQQLPTFLIPFSGSLIKVPANGQCAYAALYASTTASAEPRLQFTSEVVKDANIIKRSIYTLMMINLANDVECKVVDPCRELKRLYPSQPAPLDVAVATAALYTHYEQERNRSVNAHIPSEFWAGPEVLRAMAQYLREPLFVLDVDINNDSHVQRYFYQDYTLRNGDIHETGCGGALTDADAKLMLGHYARLHVLPVLLVLKRHEGHFYGVNAGDVATKWQAEGDREFATQHCASHRWYSEVMAHMDYCQGLLAQVDVTQDEDATNEILIGAMERRDRLDVIHERLGLARLESDHYDIAILESGLRAEGDRLHRVAGPAGSAYRLEPKAQAGGADALVVQRAPITPQGRVALSTMQRILDSINGDPEIIADRSKLRQLQAENAAAIDTWRRKVSPGLRPPTLLGGAGHLPALMNWLVEHREALRSCFACVPYPELAAKCLPMELLVQWGELEVYDLQVATLREVINAEAPSKPTKEYCRTWLAACTVDGGSPRDRLLARDEGRWDRLVGLYANAPSCAKPRDVSEACWHVLHTLPHAVWTWETTPWGTTHRRHLGAIYLAHPAVRQLCEQIAARANWGGAVRLPSGITWDDRQASMVPPLFVVKGSSAHNTTPSKTSSGGSTPCLYHGHRTLNAEAEPWTDTATRREVASQRREGDVSPRPELNGTPGQRTSCRSGSATTTALGPHGRRTFIQGRAQPRQRTLSDFFQHVTPIQREKQVRRDFKHARHQEIKTKQLEEQRVEQAAAQADTGLHRHERTFSCCTQNVNGFGRTAADMDVFFSLSTQ</sequence>
<gene>
    <name evidence="2" type="ORF">PR001_g14187</name>
</gene>
<protein>
    <recommendedName>
        <fullName evidence="4">OTU domain-containing protein</fullName>
    </recommendedName>
</protein>
<comment type="caution">
    <text evidence="2">The sequence shown here is derived from an EMBL/GenBank/DDBJ whole genome shotgun (WGS) entry which is preliminary data.</text>
</comment>
<feature type="compositionally biased region" description="Acidic residues" evidence="1">
    <location>
        <begin position="8"/>
        <end position="26"/>
    </location>
</feature>
<feature type="compositionally biased region" description="Basic and acidic residues" evidence="1">
    <location>
        <begin position="843"/>
        <end position="859"/>
    </location>
</feature>
<feature type="region of interest" description="Disordered" evidence="1">
    <location>
        <begin position="39"/>
        <end position="184"/>
    </location>
</feature>
<proteinExistence type="predicted"/>
<feature type="compositionally biased region" description="Polar residues" evidence="1">
    <location>
        <begin position="112"/>
        <end position="128"/>
    </location>
</feature>
<feature type="compositionally biased region" description="Low complexity" evidence="1">
    <location>
        <begin position="811"/>
        <end position="823"/>
    </location>
</feature>